<feature type="domain" description="SRR1-like" evidence="2">
    <location>
        <begin position="90"/>
        <end position="261"/>
    </location>
</feature>
<dbReference type="PANTHER" id="PTHR28626:SF3">
    <property type="entry name" value="SRR1-LIKE PROTEIN"/>
    <property type="match status" value="1"/>
</dbReference>
<dbReference type="Pfam" id="PF07985">
    <property type="entry name" value="SRR1"/>
    <property type="match status" value="1"/>
</dbReference>
<evidence type="ECO:0000259" key="2">
    <source>
        <dbReference type="Pfam" id="PF07985"/>
    </source>
</evidence>
<dbReference type="AlphaFoldDB" id="A0A7N0TLG3"/>
<evidence type="ECO:0000313" key="3">
    <source>
        <dbReference type="EnsemblPlants" id="Kaladp0039s0646.1.v1.1.CDS.1"/>
    </source>
</evidence>
<evidence type="ECO:0000256" key="1">
    <source>
        <dbReference type="ARBA" id="ARBA00009856"/>
    </source>
</evidence>
<keyword evidence="4" id="KW-1185">Reference proteome</keyword>
<evidence type="ECO:0000313" key="4">
    <source>
        <dbReference type="Proteomes" id="UP000594263"/>
    </source>
</evidence>
<dbReference type="Gramene" id="Kaladp0039s0646.1.v1.1">
    <property type="protein sequence ID" value="Kaladp0039s0646.1.v1.1.CDS.1"/>
    <property type="gene ID" value="Kaladp0039s0646.v1.1"/>
</dbReference>
<dbReference type="GO" id="GO:0005634">
    <property type="term" value="C:nucleus"/>
    <property type="evidence" value="ECO:0007669"/>
    <property type="project" value="TreeGrafter"/>
</dbReference>
<dbReference type="PANTHER" id="PTHR28626">
    <property type="entry name" value="SRR1-LIKE PROTEIN"/>
    <property type="match status" value="1"/>
</dbReference>
<dbReference type="GO" id="GO:0005737">
    <property type="term" value="C:cytoplasm"/>
    <property type="evidence" value="ECO:0007669"/>
    <property type="project" value="TreeGrafter"/>
</dbReference>
<dbReference type="InterPro" id="IPR012942">
    <property type="entry name" value="SRR1-like"/>
</dbReference>
<dbReference type="EnsemblPlants" id="Kaladp0039s0646.1.v1.1">
    <property type="protein sequence ID" value="Kaladp0039s0646.1.v1.1.CDS.1"/>
    <property type="gene ID" value="Kaladp0039s0646.v1.1"/>
</dbReference>
<proteinExistence type="inferred from homology"/>
<reference evidence="3" key="1">
    <citation type="submission" date="2021-01" db="UniProtKB">
        <authorList>
            <consortium name="EnsemblPlants"/>
        </authorList>
    </citation>
    <scope>IDENTIFICATION</scope>
</reference>
<dbReference type="InterPro" id="IPR040044">
    <property type="entry name" value="SRR1L"/>
</dbReference>
<accession>A0A7N0TLG3</accession>
<name>A0A7N0TLG3_KALFE</name>
<organism evidence="3 4">
    <name type="scientific">Kalanchoe fedtschenkoi</name>
    <name type="common">Lavender scallops</name>
    <name type="synonym">South American air plant</name>
    <dbReference type="NCBI Taxonomy" id="63787"/>
    <lineage>
        <taxon>Eukaryota</taxon>
        <taxon>Viridiplantae</taxon>
        <taxon>Streptophyta</taxon>
        <taxon>Embryophyta</taxon>
        <taxon>Tracheophyta</taxon>
        <taxon>Spermatophyta</taxon>
        <taxon>Magnoliopsida</taxon>
        <taxon>eudicotyledons</taxon>
        <taxon>Gunneridae</taxon>
        <taxon>Pentapetalae</taxon>
        <taxon>Saxifragales</taxon>
        <taxon>Crassulaceae</taxon>
        <taxon>Kalanchoe</taxon>
    </lineage>
</organism>
<protein>
    <recommendedName>
        <fullName evidence="2">SRR1-like domain-containing protein</fullName>
    </recommendedName>
</protein>
<dbReference type="Proteomes" id="UP000594263">
    <property type="component" value="Unplaced"/>
</dbReference>
<sequence>MSAFAVSRECSKTSDEWTVVLPRRRKQRRSLLDLNAGELYQGEWAPADVEIDPERELKLVHKLHVCMKTLESSDFCSSFLDQIQSTLIDSFSRVLGSESKMHMVIYGIGSIEAYENPRVQLSLALLMKKRLNWVGDVEVFDPVLSPTESSVIRSLGCSVIPVNEQGKRLATRPTLFFMPHCDLSLYNNLLLTNWCPKMLNHIALLGNSFKIYAELASDFKCQRTTRNGRHVLAARKCADEFEIKIVTADYFRAFNGSSWHFFTIDSEEVLPEPGEACHSN</sequence>
<dbReference type="OMA" id="SWHFFKL"/>
<comment type="similarity">
    <text evidence="1">Belongs to the SRR1 family.</text>
</comment>